<evidence type="ECO:0000313" key="8">
    <source>
        <dbReference type="EMBL" id="CAL8128710.1"/>
    </source>
</evidence>
<reference evidence="8 9" key="1">
    <citation type="submission" date="2024-08" db="EMBL/GenBank/DDBJ databases">
        <authorList>
            <person name="Cucini C."/>
            <person name="Frati F."/>
        </authorList>
    </citation>
    <scope>NUCLEOTIDE SEQUENCE [LARGE SCALE GENOMIC DNA]</scope>
</reference>
<evidence type="ECO:0000256" key="1">
    <source>
        <dbReference type="ARBA" id="ARBA00001971"/>
    </source>
</evidence>
<organism evidence="8 9">
    <name type="scientific">Orchesella dallaii</name>
    <dbReference type="NCBI Taxonomy" id="48710"/>
    <lineage>
        <taxon>Eukaryota</taxon>
        <taxon>Metazoa</taxon>
        <taxon>Ecdysozoa</taxon>
        <taxon>Arthropoda</taxon>
        <taxon>Hexapoda</taxon>
        <taxon>Collembola</taxon>
        <taxon>Entomobryomorpha</taxon>
        <taxon>Entomobryoidea</taxon>
        <taxon>Orchesellidae</taxon>
        <taxon>Orchesellinae</taxon>
        <taxon>Orchesella</taxon>
    </lineage>
</organism>
<protein>
    <recommendedName>
        <fullName evidence="10">Methyl farnesoate epoxidase</fullName>
    </recommendedName>
</protein>
<dbReference type="PRINTS" id="PR00463">
    <property type="entry name" value="EP450I"/>
</dbReference>
<evidence type="ECO:0000256" key="7">
    <source>
        <dbReference type="ARBA" id="ARBA00023033"/>
    </source>
</evidence>
<gene>
    <name evidence="8" type="ORF">ODALV1_LOCUS22479</name>
</gene>
<keyword evidence="4" id="KW-0479">Metal-binding</keyword>
<keyword evidence="9" id="KW-1185">Reference proteome</keyword>
<dbReference type="PRINTS" id="PR00385">
    <property type="entry name" value="P450"/>
</dbReference>
<name>A0ABP1RI50_9HEXA</name>
<evidence type="ECO:0000256" key="3">
    <source>
        <dbReference type="ARBA" id="ARBA00022617"/>
    </source>
</evidence>
<dbReference type="Proteomes" id="UP001642540">
    <property type="component" value="Unassembled WGS sequence"/>
</dbReference>
<dbReference type="InterPro" id="IPR001128">
    <property type="entry name" value="Cyt_P450"/>
</dbReference>
<dbReference type="EMBL" id="CAXLJM020000075">
    <property type="protein sequence ID" value="CAL8128710.1"/>
    <property type="molecule type" value="Genomic_DNA"/>
</dbReference>
<dbReference type="PANTHER" id="PTHR24300">
    <property type="entry name" value="CYTOCHROME P450 508A4-RELATED"/>
    <property type="match status" value="1"/>
</dbReference>
<evidence type="ECO:0000256" key="2">
    <source>
        <dbReference type="ARBA" id="ARBA00010617"/>
    </source>
</evidence>
<keyword evidence="3" id="KW-0349">Heme</keyword>
<dbReference type="InterPro" id="IPR036396">
    <property type="entry name" value="Cyt_P450_sf"/>
</dbReference>
<comment type="similarity">
    <text evidence="2">Belongs to the cytochrome P450 family.</text>
</comment>
<dbReference type="PANTHER" id="PTHR24300:SF376">
    <property type="entry name" value="CYTOCHROME P450 15A1"/>
    <property type="match status" value="1"/>
</dbReference>
<keyword evidence="6" id="KW-0408">Iron</keyword>
<sequence length="505" mass="58142">MAFPLIGVVIASALLIWYLLQGRKKKDSKLGNLKEIPGPRGLPLIGNILQLGTFPNDQFTKWSKEYGPIYKVHLGNQMVVIVSDPKLSKEIFTNDPIYTGRPYFEGFDMYLDHPGLGMFASEGEYWEVHRRFLLRQLRDFGFGKSSMEALIMEEVNELLERFTKEEGKPIGQMRETLRLAIVNALWTILSSQRFNHDDPKLSQLTDNIIKSFDITFSGGSLLIFLPWLRHIIPEYSGYNAMRKEFDGFKDFLEGTINNHKKEFKEENLKDFIDVYLAEMNKATDEKSPFYGTKAERQLAATMLDLFLAGSDSSATTLSWAIIYLCKNPEVQKKLQKEIEDITGNDRPVSVSDRPNMPYTLSVIDEVLRHSSIVPDGAQHRAMADGEFQGYRIPKDAWIQPNLFFIHRDPKIWGDADNFRPERFLSQDGKKYIKSENLQPFQVGRRVCVGETLARDTIFLYLTNIFQKFDVKFDPKGKEPSLETILGFFRAPEPYEVVMKKRLPSK</sequence>
<keyword evidence="5" id="KW-0560">Oxidoreductase</keyword>
<dbReference type="SUPFAM" id="SSF48264">
    <property type="entry name" value="Cytochrome P450"/>
    <property type="match status" value="1"/>
</dbReference>
<proteinExistence type="inferred from homology"/>
<dbReference type="Pfam" id="PF00067">
    <property type="entry name" value="p450"/>
    <property type="match status" value="1"/>
</dbReference>
<accession>A0ABP1RI50</accession>
<comment type="caution">
    <text evidence="8">The sequence shown here is derived from an EMBL/GenBank/DDBJ whole genome shotgun (WGS) entry which is preliminary data.</text>
</comment>
<evidence type="ECO:0000256" key="6">
    <source>
        <dbReference type="ARBA" id="ARBA00023004"/>
    </source>
</evidence>
<comment type="cofactor">
    <cofactor evidence="1">
        <name>heme</name>
        <dbReference type="ChEBI" id="CHEBI:30413"/>
    </cofactor>
</comment>
<evidence type="ECO:0000256" key="5">
    <source>
        <dbReference type="ARBA" id="ARBA00023002"/>
    </source>
</evidence>
<evidence type="ECO:0000313" key="9">
    <source>
        <dbReference type="Proteomes" id="UP001642540"/>
    </source>
</evidence>
<keyword evidence="7" id="KW-0503">Monooxygenase</keyword>
<evidence type="ECO:0008006" key="10">
    <source>
        <dbReference type="Google" id="ProtNLM"/>
    </source>
</evidence>
<evidence type="ECO:0000256" key="4">
    <source>
        <dbReference type="ARBA" id="ARBA00022723"/>
    </source>
</evidence>
<dbReference type="Gene3D" id="1.10.630.10">
    <property type="entry name" value="Cytochrome P450"/>
    <property type="match status" value="1"/>
</dbReference>
<dbReference type="InterPro" id="IPR050182">
    <property type="entry name" value="Cytochrome_P450_fam2"/>
</dbReference>
<dbReference type="InterPro" id="IPR002401">
    <property type="entry name" value="Cyt_P450_E_grp-I"/>
</dbReference>